<evidence type="ECO:0000259" key="1">
    <source>
        <dbReference type="Pfam" id="PF00144"/>
    </source>
</evidence>
<dbReference type="InterPro" id="IPR052907">
    <property type="entry name" value="Beta-lactamase/esterase"/>
</dbReference>
<dbReference type="Pfam" id="PF00144">
    <property type="entry name" value="Beta-lactamase"/>
    <property type="match status" value="1"/>
</dbReference>
<protein>
    <submittedName>
        <fullName evidence="2">Putative esterase</fullName>
    </submittedName>
</protein>
<dbReference type="PANTHER" id="PTHR43319:SF3">
    <property type="entry name" value="BETA-LACTAMASE-RELATED DOMAIN-CONTAINING PROTEIN"/>
    <property type="match status" value="1"/>
</dbReference>
<evidence type="ECO:0000313" key="3">
    <source>
        <dbReference type="Proteomes" id="UP000035009"/>
    </source>
</evidence>
<organism evidence="2 3">
    <name type="scientific">Gordonia malaquae NBRC 108250</name>
    <dbReference type="NCBI Taxonomy" id="1223542"/>
    <lineage>
        <taxon>Bacteria</taxon>
        <taxon>Bacillati</taxon>
        <taxon>Actinomycetota</taxon>
        <taxon>Actinomycetes</taxon>
        <taxon>Mycobacteriales</taxon>
        <taxon>Gordoniaceae</taxon>
        <taxon>Gordonia</taxon>
    </lineage>
</organism>
<evidence type="ECO:0000313" key="2">
    <source>
        <dbReference type="EMBL" id="GAC81121.1"/>
    </source>
</evidence>
<dbReference type="STRING" id="410332.SAMN04488550_1139"/>
<dbReference type="PANTHER" id="PTHR43319">
    <property type="entry name" value="BETA-LACTAMASE-RELATED"/>
    <property type="match status" value="1"/>
</dbReference>
<reference evidence="2 3" key="1">
    <citation type="submission" date="2013-02" db="EMBL/GenBank/DDBJ databases">
        <title>Whole genome shotgun sequence of Gordonia malaquae NBRC 108250.</title>
        <authorList>
            <person name="Yoshida I."/>
            <person name="Hosoyama A."/>
            <person name="Tsuchikane K."/>
            <person name="Ando Y."/>
            <person name="Baba S."/>
            <person name="Ohji S."/>
            <person name="Hamada M."/>
            <person name="Tamura T."/>
            <person name="Yamazoe A."/>
            <person name="Yamazaki S."/>
            <person name="Fujita N."/>
        </authorList>
    </citation>
    <scope>NUCLEOTIDE SEQUENCE [LARGE SCALE GENOMIC DNA]</scope>
    <source>
        <strain evidence="2 3">NBRC 108250</strain>
    </source>
</reference>
<feature type="domain" description="Beta-lactamase-related" evidence="1">
    <location>
        <begin position="16"/>
        <end position="360"/>
    </location>
</feature>
<dbReference type="InterPro" id="IPR001466">
    <property type="entry name" value="Beta-lactam-related"/>
</dbReference>
<dbReference type="InterPro" id="IPR012338">
    <property type="entry name" value="Beta-lactam/transpept-like"/>
</dbReference>
<proteinExistence type="predicted"/>
<accession>M3THY8</accession>
<keyword evidence="3" id="KW-1185">Reference proteome</keyword>
<dbReference type="eggNOG" id="COG1680">
    <property type="taxonomic scope" value="Bacteria"/>
</dbReference>
<comment type="caution">
    <text evidence="2">The sequence shown here is derived from an EMBL/GenBank/DDBJ whole genome shotgun (WGS) entry which is preliminary data.</text>
</comment>
<gene>
    <name evidence="2" type="ORF">GM1_029_00230</name>
</gene>
<dbReference type="Gene3D" id="3.40.710.10">
    <property type="entry name" value="DD-peptidase/beta-lactamase superfamily"/>
    <property type="match status" value="1"/>
</dbReference>
<dbReference type="AlphaFoldDB" id="M3THY8"/>
<name>M3THY8_GORML</name>
<sequence>MTTMHGMCDPRFDALRDEFAARLDSGEELGASICVMLDGEPVVDLWGGHVDPDRTEPWRRDTIVNVFSITKTMTALCALVLADRNLLDLDRPVAHYWPEFAANGKDDVLVRHLLSHTSGVSAWERPVELQDIYNTDEAAARLAGQPPWWEPGTASGYHALNFGHLIGELVRRIDGRSLGDFFDDEIARPVGADFHIGTGPEHHGRIAPIVPPPPLEFDLGSLDQDSVLVKTLTCPLLDMNEVNSASWRQAQIGAANGHGNARSIARIQSLVSCGGEVDGVRLLSPSTVERIFDEQIDGVDLGIATPLRFGIGYGLPHPVTVPTVRGGKVAWWAGFGGSMLVNDADNRMTFAYAMNAMAPGLIGSDRSEAYLRATNEALAGTDKEAIG</sequence>
<dbReference type="RefSeq" id="WP_008380646.1">
    <property type="nucleotide sequence ID" value="NZ_BAOP01000029.1"/>
</dbReference>
<dbReference type="Proteomes" id="UP000035009">
    <property type="component" value="Unassembled WGS sequence"/>
</dbReference>
<dbReference type="EMBL" id="BAOP01000029">
    <property type="protein sequence ID" value="GAC81121.1"/>
    <property type="molecule type" value="Genomic_DNA"/>
</dbReference>
<dbReference type="SUPFAM" id="SSF56601">
    <property type="entry name" value="beta-lactamase/transpeptidase-like"/>
    <property type="match status" value="1"/>
</dbReference>
<dbReference type="OrthoDB" id="9809635at2"/>